<dbReference type="Proteomes" id="UP001314169">
    <property type="component" value="Chromosome 11"/>
</dbReference>
<protein>
    <submittedName>
        <fullName evidence="1">Uncharacterized protein</fullName>
    </submittedName>
</protein>
<name>A0ABN9Z7A8_PIPNA</name>
<evidence type="ECO:0000313" key="1">
    <source>
        <dbReference type="EMBL" id="CAK6434239.1"/>
    </source>
</evidence>
<reference evidence="1" key="1">
    <citation type="submission" date="2023-12" db="EMBL/GenBank/DDBJ databases">
        <authorList>
            <person name="Brown T."/>
        </authorList>
    </citation>
    <scope>NUCLEOTIDE SEQUENCE</scope>
</reference>
<sequence length="99" mass="11242">MPLCSLVFVGLALGNHVVRKPQLPIERPCEEDLKPLAHSPGWSFIFQQNQVASHASEATWKQILQLPTEPPLMKLQRAKMGHPHFILPRLQICEKNKVC</sequence>
<evidence type="ECO:0000313" key="2">
    <source>
        <dbReference type="Proteomes" id="UP001314169"/>
    </source>
</evidence>
<dbReference type="EMBL" id="OY882868">
    <property type="protein sequence ID" value="CAK6434239.1"/>
    <property type="molecule type" value="Genomic_DNA"/>
</dbReference>
<keyword evidence="2" id="KW-1185">Reference proteome</keyword>
<organism evidence="1 2">
    <name type="scientific">Pipistrellus nathusii</name>
    <name type="common">Nathusius' pipistrelle</name>
    <dbReference type="NCBI Taxonomy" id="59473"/>
    <lineage>
        <taxon>Eukaryota</taxon>
        <taxon>Metazoa</taxon>
        <taxon>Chordata</taxon>
        <taxon>Craniata</taxon>
        <taxon>Vertebrata</taxon>
        <taxon>Euteleostomi</taxon>
        <taxon>Mammalia</taxon>
        <taxon>Eutheria</taxon>
        <taxon>Laurasiatheria</taxon>
        <taxon>Chiroptera</taxon>
        <taxon>Yangochiroptera</taxon>
        <taxon>Vespertilionidae</taxon>
        <taxon>Pipistrellus</taxon>
    </lineage>
</organism>
<gene>
    <name evidence="1" type="ORF">MPIPNATIZW_LOCUS2545</name>
</gene>
<proteinExistence type="predicted"/>
<accession>A0ABN9Z7A8</accession>